<dbReference type="EMBL" id="LGHJ01000016">
    <property type="protein sequence ID" value="KPL74980.1"/>
    <property type="molecule type" value="Genomic_DNA"/>
</dbReference>
<proteinExistence type="predicted"/>
<comment type="caution">
    <text evidence="1">The sequence shown here is derived from an EMBL/GenBank/DDBJ whole genome shotgun (WGS) entry which is preliminary data.</text>
</comment>
<dbReference type="Proteomes" id="UP000050514">
    <property type="component" value="Unassembled WGS sequence"/>
</dbReference>
<organism evidence="1 2">
    <name type="scientific">Bellilinea caldifistulae</name>
    <dbReference type="NCBI Taxonomy" id="360411"/>
    <lineage>
        <taxon>Bacteria</taxon>
        <taxon>Bacillati</taxon>
        <taxon>Chloroflexota</taxon>
        <taxon>Anaerolineae</taxon>
        <taxon>Anaerolineales</taxon>
        <taxon>Anaerolineaceae</taxon>
        <taxon>Bellilinea</taxon>
    </lineage>
</organism>
<gene>
    <name evidence="1" type="ORF">AC812_10730</name>
</gene>
<protein>
    <recommendedName>
        <fullName evidence="3">Four helix bundle protein</fullName>
    </recommendedName>
</protein>
<accession>A0A0P6WXM2</accession>
<dbReference type="RefSeq" id="WP_061916043.1">
    <property type="nucleotide sequence ID" value="NZ_DF967971.1"/>
</dbReference>
<reference evidence="1 2" key="1">
    <citation type="submission" date="2015-07" db="EMBL/GenBank/DDBJ databases">
        <title>Draft genome of Bellilinea caldifistulae DSM 17877.</title>
        <authorList>
            <person name="Hemp J."/>
            <person name="Ward L.M."/>
            <person name="Pace L.A."/>
            <person name="Fischer W.W."/>
        </authorList>
    </citation>
    <scope>NUCLEOTIDE SEQUENCE [LARGE SCALE GENOMIC DNA]</scope>
    <source>
        <strain evidence="1 2">GOMI-1</strain>
    </source>
</reference>
<dbReference type="STRING" id="360411.AC812_10730"/>
<keyword evidence="2" id="KW-1185">Reference proteome</keyword>
<evidence type="ECO:0000313" key="2">
    <source>
        <dbReference type="Proteomes" id="UP000050514"/>
    </source>
</evidence>
<dbReference type="AlphaFoldDB" id="A0A0P6WXM2"/>
<sequence length="60" mass="6845">MGEIPTSILNQALDILLVLEAIEWKWDITTILSQPDDLLRAVLRLKSVGEKLRREQSDAE</sequence>
<name>A0A0P6WXM2_9CHLR</name>
<evidence type="ECO:0000313" key="1">
    <source>
        <dbReference type="EMBL" id="KPL74980.1"/>
    </source>
</evidence>
<evidence type="ECO:0008006" key="3">
    <source>
        <dbReference type="Google" id="ProtNLM"/>
    </source>
</evidence>